<name>A0A239DPM2_9BACT</name>
<proteinExistence type="predicted"/>
<organism evidence="3 4">
    <name type="scientific">Granulicella rosea</name>
    <dbReference type="NCBI Taxonomy" id="474952"/>
    <lineage>
        <taxon>Bacteria</taxon>
        <taxon>Pseudomonadati</taxon>
        <taxon>Acidobacteriota</taxon>
        <taxon>Terriglobia</taxon>
        <taxon>Terriglobales</taxon>
        <taxon>Acidobacteriaceae</taxon>
        <taxon>Granulicella</taxon>
    </lineage>
</organism>
<protein>
    <submittedName>
        <fullName evidence="3">Zinc-ribbon domain-containing protein</fullName>
    </submittedName>
</protein>
<gene>
    <name evidence="3" type="ORF">SAMN05421770_101563</name>
</gene>
<evidence type="ECO:0000313" key="4">
    <source>
        <dbReference type="Proteomes" id="UP000198356"/>
    </source>
</evidence>
<keyword evidence="1" id="KW-0812">Transmembrane</keyword>
<keyword evidence="1" id="KW-1133">Transmembrane helix</keyword>
<sequence>MSLCSNCGSTIPENNAFCGKCGNPVTTEPTLLQATTPSSSEMSAPSVLTEQLSSGFSRKVAIGVIFAVLLFVAMILLTAKKSGQSTAATTPASVPISAPVSSADANPTWDKNESVNSIDGVKTTVYRDSNGRSTIIVRLKGKALEAYVITPEMVGYDDTSVRIRFDDERPVRQSWSRSSDYHALFASNPRQFVAKLQASKKLYLEYHPYQKVAETISFDVSGLTLPQSFFESYDKRHKQEQAAWQKKFDACVKDDQIFDTDRQKRDYCKVMTQ</sequence>
<dbReference type="Proteomes" id="UP000198356">
    <property type="component" value="Unassembled WGS sequence"/>
</dbReference>
<accession>A0A239DPM2</accession>
<evidence type="ECO:0000256" key="1">
    <source>
        <dbReference type="SAM" id="Phobius"/>
    </source>
</evidence>
<keyword evidence="4" id="KW-1185">Reference proteome</keyword>
<dbReference type="Pfam" id="PF13240">
    <property type="entry name" value="Zn_Ribbon_1"/>
    <property type="match status" value="1"/>
</dbReference>
<keyword evidence="1" id="KW-0472">Membrane</keyword>
<dbReference type="InterPro" id="IPR026870">
    <property type="entry name" value="Zinc_ribbon_dom"/>
</dbReference>
<feature type="domain" description="Zinc-ribbon" evidence="2">
    <location>
        <begin position="4"/>
        <end position="25"/>
    </location>
</feature>
<evidence type="ECO:0000313" key="3">
    <source>
        <dbReference type="EMBL" id="SNS33848.1"/>
    </source>
</evidence>
<feature type="transmembrane region" description="Helical" evidence="1">
    <location>
        <begin position="60"/>
        <end position="79"/>
    </location>
</feature>
<dbReference type="EMBL" id="FZOU01000001">
    <property type="protein sequence ID" value="SNS33848.1"/>
    <property type="molecule type" value="Genomic_DNA"/>
</dbReference>
<reference evidence="3 4" key="1">
    <citation type="submission" date="2017-06" db="EMBL/GenBank/DDBJ databases">
        <authorList>
            <person name="Kim H.J."/>
            <person name="Triplett B.A."/>
        </authorList>
    </citation>
    <scope>NUCLEOTIDE SEQUENCE [LARGE SCALE GENOMIC DNA]</scope>
    <source>
        <strain evidence="3 4">DSM 18704</strain>
    </source>
</reference>
<dbReference type="OrthoDB" id="122075at2"/>
<evidence type="ECO:0000259" key="2">
    <source>
        <dbReference type="Pfam" id="PF13240"/>
    </source>
</evidence>
<dbReference type="RefSeq" id="WP_142988180.1">
    <property type="nucleotide sequence ID" value="NZ_FZOU01000001.1"/>
</dbReference>
<dbReference type="AlphaFoldDB" id="A0A239DPM2"/>